<feature type="domain" description="ATPase AAA-type core" evidence="1">
    <location>
        <begin position="368"/>
        <end position="411"/>
    </location>
</feature>
<evidence type="ECO:0000259" key="1">
    <source>
        <dbReference type="Pfam" id="PF13304"/>
    </source>
</evidence>
<evidence type="ECO:0000313" key="3">
    <source>
        <dbReference type="EMBL" id="WDH74677.1"/>
    </source>
</evidence>
<dbReference type="EMBL" id="CP118099">
    <property type="protein sequence ID" value="WDH74677.1"/>
    <property type="molecule type" value="Genomic_DNA"/>
</dbReference>
<sequence>MLKSLKISDWNQFNSVKINFHPKITIITGSNGAGKSTLFRMLSSDMGWGYAEVSNPVRSENDKESSSFRAGITEERYKIGLKKSFNQRANEINELHKLNYKYERHDRYRGNDYMERPINLSTSEKKLLFDIGYLDDINQEIYEPHSYINDDYVNIGEVELENGLFSYFVPLNIEDGSYSYMSKYEPLNYLKLKNLNHRNLKEEKEFVQAVIDYIREPHSQISGLNIPSHRHPYTYEKIDSVPIHASDTNYLIRNYFESIKKRALNFPDAESPIITMKKSIISLALFSESRSFVEGNVAFKDMIHKFNDILKIMLPEHLKFRSLFIGIGEVVLETESGNFLLDAVSGGIGALIDIVWQIFIVDYDMDKYVVLIDELENHLHPSLQREILPKLIETFPKAQFVVSTHSPFVINSVYDCSVFALKYNENNKVDSHELDFNSDSGDAFEILKEVLGVSVTMPIWMERELQNTISEIENMDPSSLTLDNYNKLKDVLKEKGLSHKLPDLLNLLLENENDKVN</sequence>
<dbReference type="PANTHER" id="PTHR43581">
    <property type="entry name" value="ATP/GTP PHOSPHATASE"/>
    <property type="match status" value="1"/>
</dbReference>
<reference evidence="3 4" key="1">
    <citation type="submission" date="2023-02" db="EMBL/GenBank/DDBJ databases">
        <title>A bacterium isolated from plastisphere.</title>
        <authorList>
            <person name="Sun Y."/>
        </authorList>
    </citation>
    <scope>NUCLEOTIDE SEQUENCE [LARGE SCALE GENOMIC DNA]</scope>
    <source>
        <strain evidence="4">a-1</strain>
    </source>
</reference>
<evidence type="ECO:0000313" key="4">
    <source>
        <dbReference type="Proteomes" id="UP001213680"/>
    </source>
</evidence>
<dbReference type="PANTHER" id="PTHR43581:SF4">
    <property type="entry name" value="ATP_GTP PHOSPHATASE"/>
    <property type="match status" value="1"/>
</dbReference>
<gene>
    <name evidence="3" type="ORF">PTI97_07460</name>
</gene>
<dbReference type="RefSeq" id="WP_274356136.1">
    <property type="nucleotide sequence ID" value="NZ_CP118099.1"/>
</dbReference>
<protein>
    <submittedName>
        <fullName evidence="3">AAA family ATPase</fullName>
    </submittedName>
</protein>
<dbReference type="Pfam" id="PF13304">
    <property type="entry name" value="AAA_21"/>
    <property type="match status" value="1"/>
</dbReference>
<dbReference type="InterPro" id="IPR027417">
    <property type="entry name" value="P-loop_NTPase"/>
</dbReference>
<dbReference type="Pfam" id="PF13476">
    <property type="entry name" value="AAA_23"/>
    <property type="match status" value="1"/>
</dbReference>
<dbReference type="InterPro" id="IPR038729">
    <property type="entry name" value="Rad50/SbcC_AAA"/>
</dbReference>
<dbReference type="Gene3D" id="3.40.50.300">
    <property type="entry name" value="P-loop containing nucleotide triphosphate hydrolases"/>
    <property type="match status" value="1"/>
</dbReference>
<keyword evidence="4" id="KW-1185">Reference proteome</keyword>
<dbReference type="Proteomes" id="UP001213680">
    <property type="component" value="Chromosome"/>
</dbReference>
<organism evidence="3 4">
    <name type="scientific">Exiguobacterium marinum</name>
    <dbReference type="NCBI Taxonomy" id="273528"/>
    <lineage>
        <taxon>Bacteria</taxon>
        <taxon>Bacillati</taxon>
        <taxon>Bacillota</taxon>
        <taxon>Bacilli</taxon>
        <taxon>Bacillales</taxon>
        <taxon>Bacillales Family XII. Incertae Sedis</taxon>
        <taxon>Exiguobacterium</taxon>
    </lineage>
</organism>
<proteinExistence type="predicted"/>
<name>A0ABY7WUW4_9BACL</name>
<dbReference type="InterPro" id="IPR003959">
    <property type="entry name" value="ATPase_AAA_core"/>
</dbReference>
<feature type="domain" description="Rad50/SbcC-type AAA" evidence="2">
    <location>
        <begin position="4"/>
        <end position="191"/>
    </location>
</feature>
<evidence type="ECO:0000259" key="2">
    <source>
        <dbReference type="Pfam" id="PF13476"/>
    </source>
</evidence>
<accession>A0ABY7WUW4</accession>
<dbReference type="InterPro" id="IPR051396">
    <property type="entry name" value="Bact_Antivir_Def_Nuclease"/>
</dbReference>
<dbReference type="SUPFAM" id="SSF52540">
    <property type="entry name" value="P-loop containing nucleoside triphosphate hydrolases"/>
    <property type="match status" value="1"/>
</dbReference>